<keyword evidence="1" id="KW-1133">Transmembrane helix</keyword>
<reference evidence="2 3" key="1">
    <citation type="journal article" date="2007" name="Nature">
        <title>Evolution of genes and genomes on the Drosophila phylogeny.</title>
        <authorList>
            <consortium name="Drosophila 12 Genomes Consortium"/>
            <person name="Clark A.G."/>
            <person name="Eisen M.B."/>
            <person name="Smith D.R."/>
            <person name="Bergman C.M."/>
            <person name="Oliver B."/>
            <person name="Markow T.A."/>
            <person name="Kaufman T.C."/>
            <person name="Kellis M."/>
            <person name="Gelbart W."/>
            <person name="Iyer V.N."/>
            <person name="Pollard D.A."/>
            <person name="Sackton T.B."/>
            <person name="Larracuente A.M."/>
            <person name="Singh N.D."/>
            <person name="Abad J.P."/>
            <person name="Abt D.N."/>
            <person name="Adryan B."/>
            <person name="Aguade M."/>
            <person name="Akashi H."/>
            <person name="Anderson W.W."/>
            <person name="Aquadro C.F."/>
            <person name="Ardell D.H."/>
            <person name="Arguello R."/>
            <person name="Artieri C.G."/>
            <person name="Barbash D.A."/>
            <person name="Barker D."/>
            <person name="Barsanti P."/>
            <person name="Batterham P."/>
            <person name="Batzoglou S."/>
            <person name="Begun D."/>
            <person name="Bhutkar A."/>
            <person name="Blanco E."/>
            <person name="Bosak S.A."/>
            <person name="Bradley R.K."/>
            <person name="Brand A.D."/>
            <person name="Brent M.R."/>
            <person name="Brooks A.N."/>
            <person name="Brown R.H."/>
            <person name="Butlin R.K."/>
            <person name="Caggese C."/>
            <person name="Calvi B.R."/>
            <person name="Bernardo de Carvalho A."/>
            <person name="Caspi A."/>
            <person name="Castrezana S."/>
            <person name="Celniker S.E."/>
            <person name="Chang J.L."/>
            <person name="Chapple C."/>
            <person name="Chatterji S."/>
            <person name="Chinwalla A."/>
            <person name="Civetta A."/>
            <person name="Clifton S.W."/>
            <person name="Comeron J.M."/>
            <person name="Costello J.C."/>
            <person name="Coyne J.A."/>
            <person name="Daub J."/>
            <person name="David R.G."/>
            <person name="Delcher A.L."/>
            <person name="Delehaunty K."/>
            <person name="Do C.B."/>
            <person name="Ebling H."/>
            <person name="Edwards K."/>
            <person name="Eickbush T."/>
            <person name="Evans J.D."/>
            <person name="Filipski A."/>
            <person name="Findeiss S."/>
            <person name="Freyhult E."/>
            <person name="Fulton L."/>
            <person name="Fulton R."/>
            <person name="Garcia A.C."/>
            <person name="Gardiner A."/>
            <person name="Garfield D.A."/>
            <person name="Garvin B.E."/>
            <person name="Gibson G."/>
            <person name="Gilbert D."/>
            <person name="Gnerre S."/>
            <person name="Godfrey J."/>
            <person name="Good R."/>
            <person name="Gotea V."/>
            <person name="Gravely B."/>
            <person name="Greenberg A.J."/>
            <person name="Griffiths-Jones S."/>
            <person name="Gross S."/>
            <person name="Guigo R."/>
            <person name="Gustafson E.A."/>
            <person name="Haerty W."/>
            <person name="Hahn M.W."/>
            <person name="Halligan D.L."/>
            <person name="Halpern A.L."/>
            <person name="Halter G.M."/>
            <person name="Han M.V."/>
            <person name="Heger A."/>
            <person name="Hillier L."/>
            <person name="Hinrichs A.S."/>
            <person name="Holmes I."/>
            <person name="Hoskins R.A."/>
            <person name="Hubisz M.J."/>
            <person name="Hultmark D."/>
            <person name="Huntley M.A."/>
            <person name="Jaffe D.B."/>
            <person name="Jagadeeshan S."/>
            <person name="Jeck W.R."/>
            <person name="Johnson J."/>
            <person name="Jones C.D."/>
            <person name="Jordan W.C."/>
            <person name="Karpen G.H."/>
            <person name="Kataoka E."/>
            <person name="Keightley P.D."/>
            <person name="Kheradpour P."/>
            <person name="Kirkness E.F."/>
            <person name="Koerich L.B."/>
            <person name="Kristiansen K."/>
            <person name="Kudrna D."/>
            <person name="Kulathinal R.J."/>
            <person name="Kumar S."/>
            <person name="Kwok R."/>
            <person name="Lander E."/>
            <person name="Langley C.H."/>
            <person name="Lapoint R."/>
            <person name="Lazzaro B.P."/>
            <person name="Lee S.J."/>
            <person name="Levesque L."/>
            <person name="Li R."/>
            <person name="Lin C.F."/>
            <person name="Lin M.F."/>
            <person name="Lindblad-Toh K."/>
            <person name="Llopart A."/>
            <person name="Long M."/>
            <person name="Low L."/>
            <person name="Lozovsky E."/>
            <person name="Lu J."/>
            <person name="Luo M."/>
            <person name="Machado C.A."/>
            <person name="Makalowski W."/>
            <person name="Marzo M."/>
            <person name="Matsuda M."/>
            <person name="Matzkin L."/>
            <person name="McAllister B."/>
            <person name="McBride C.S."/>
            <person name="McKernan B."/>
            <person name="McKernan K."/>
            <person name="Mendez-Lago M."/>
            <person name="Minx P."/>
            <person name="Mollenhauer M.U."/>
            <person name="Montooth K."/>
            <person name="Mount S.M."/>
            <person name="Mu X."/>
            <person name="Myers E."/>
            <person name="Negre B."/>
            <person name="Newfeld S."/>
            <person name="Nielsen R."/>
            <person name="Noor M.A."/>
            <person name="O'Grady P."/>
            <person name="Pachter L."/>
            <person name="Papaceit M."/>
            <person name="Parisi M.J."/>
            <person name="Parisi M."/>
            <person name="Parts L."/>
            <person name="Pedersen J.S."/>
            <person name="Pesole G."/>
            <person name="Phillippy A.M."/>
            <person name="Ponting C.P."/>
            <person name="Pop M."/>
            <person name="Porcelli D."/>
            <person name="Powell J.R."/>
            <person name="Prohaska S."/>
            <person name="Pruitt K."/>
            <person name="Puig M."/>
            <person name="Quesneville H."/>
            <person name="Ram K.R."/>
            <person name="Rand D."/>
            <person name="Rasmussen M.D."/>
            <person name="Reed L.K."/>
            <person name="Reenan R."/>
            <person name="Reily A."/>
            <person name="Remington K.A."/>
            <person name="Rieger T.T."/>
            <person name="Ritchie M.G."/>
            <person name="Robin C."/>
            <person name="Rogers Y.H."/>
            <person name="Rohde C."/>
            <person name="Rozas J."/>
            <person name="Rubenfield M.J."/>
            <person name="Ruiz A."/>
            <person name="Russo S."/>
            <person name="Salzberg S.L."/>
            <person name="Sanchez-Gracia A."/>
            <person name="Saranga D.J."/>
            <person name="Sato H."/>
            <person name="Schaeffer S.W."/>
            <person name="Schatz M.C."/>
            <person name="Schlenke T."/>
            <person name="Schwartz R."/>
            <person name="Segarra C."/>
            <person name="Singh R.S."/>
            <person name="Sirot L."/>
            <person name="Sirota M."/>
            <person name="Sisneros N.B."/>
            <person name="Smith C.D."/>
            <person name="Smith T.F."/>
            <person name="Spieth J."/>
            <person name="Stage D.E."/>
            <person name="Stark A."/>
            <person name="Stephan W."/>
            <person name="Strausberg R.L."/>
            <person name="Strempel S."/>
            <person name="Sturgill D."/>
            <person name="Sutton G."/>
            <person name="Sutton G.G."/>
            <person name="Tao W."/>
            <person name="Teichmann S."/>
            <person name="Tobari Y.N."/>
            <person name="Tomimura Y."/>
            <person name="Tsolas J.M."/>
            <person name="Valente V.L."/>
            <person name="Venter E."/>
            <person name="Venter J.C."/>
            <person name="Vicario S."/>
            <person name="Vieira F.G."/>
            <person name="Vilella A.J."/>
            <person name="Villasante A."/>
            <person name="Walenz B."/>
            <person name="Wang J."/>
            <person name="Wasserman M."/>
            <person name="Watts T."/>
            <person name="Wilson D."/>
            <person name="Wilson R.K."/>
            <person name="Wing R.A."/>
            <person name="Wolfner M.F."/>
            <person name="Wong A."/>
            <person name="Wong G.K."/>
            <person name="Wu C.I."/>
            <person name="Wu G."/>
            <person name="Yamamoto D."/>
            <person name="Yang H.P."/>
            <person name="Yang S.P."/>
            <person name="Yorke J.A."/>
            <person name="Yoshida K."/>
            <person name="Zdobnov E."/>
            <person name="Zhang P."/>
            <person name="Zhang Y."/>
            <person name="Zimin A.V."/>
            <person name="Baldwin J."/>
            <person name="Abdouelleil A."/>
            <person name="Abdulkadir J."/>
            <person name="Abebe A."/>
            <person name="Abera B."/>
            <person name="Abreu J."/>
            <person name="Acer S.C."/>
            <person name="Aftuck L."/>
            <person name="Alexander A."/>
            <person name="An P."/>
            <person name="Anderson E."/>
            <person name="Anderson S."/>
            <person name="Arachi H."/>
            <person name="Azer M."/>
            <person name="Bachantsang P."/>
            <person name="Barry A."/>
            <person name="Bayul T."/>
            <person name="Berlin A."/>
            <person name="Bessette D."/>
            <person name="Bloom T."/>
            <person name="Blye J."/>
            <person name="Boguslavskiy L."/>
            <person name="Bonnet C."/>
            <person name="Boukhgalter B."/>
            <person name="Bourzgui I."/>
            <person name="Brown A."/>
            <person name="Cahill P."/>
            <person name="Channer S."/>
            <person name="Cheshatsang Y."/>
            <person name="Chuda L."/>
            <person name="Citroen M."/>
            <person name="Collymore A."/>
            <person name="Cooke P."/>
            <person name="Costello M."/>
            <person name="D'Aco K."/>
            <person name="Daza R."/>
            <person name="De Haan G."/>
            <person name="DeGray S."/>
            <person name="DeMaso C."/>
            <person name="Dhargay N."/>
            <person name="Dooley K."/>
            <person name="Dooley E."/>
            <person name="Doricent M."/>
            <person name="Dorje P."/>
            <person name="Dorjee K."/>
            <person name="Dupes A."/>
            <person name="Elong R."/>
            <person name="Falk J."/>
            <person name="Farina A."/>
            <person name="Faro S."/>
            <person name="Ferguson D."/>
            <person name="Fisher S."/>
            <person name="Foley C.D."/>
            <person name="Franke A."/>
            <person name="Friedrich D."/>
            <person name="Gadbois L."/>
            <person name="Gearin G."/>
            <person name="Gearin C.R."/>
            <person name="Giannoukos G."/>
            <person name="Goode T."/>
            <person name="Graham J."/>
            <person name="Grandbois E."/>
            <person name="Grewal S."/>
            <person name="Gyaltsen K."/>
            <person name="Hafez N."/>
            <person name="Hagos B."/>
            <person name="Hall J."/>
            <person name="Henson C."/>
            <person name="Hollinger A."/>
            <person name="Honan T."/>
            <person name="Huard M.D."/>
            <person name="Hughes L."/>
            <person name="Hurhula B."/>
            <person name="Husby M.E."/>
            <person name="Kamat A."/>
            <person name="Kanga B."/>
            <person name="Kashin S."/>
            <person name="Khazanovich D."/>
            <person name="Kisner P."/>
            <person name="Lance K."/>
            <person name="Lara M."/>
            <person name="Lee W."/>
            <person name="Lennon N."/>
            <person name="Letendre F."/>
            <person name="LeVine R."/>
            <person name="Lipovsky A."/>
            <person name="Liu X."/>
            <person name="Liu J."/>
            <person name="Liu S."/>
            <person name="Lokyitsang T."/>
            <person name="Lokyitsang Y."/>
            <person name="Lubonja R."/>
            <person name="Lui A."/>
            <person name="MacDonald P."/>
            <person name="Magnisalis V."/>
            <person name="Maru K."/>
            <person name="Matthews C."/>
            <person name="McCusker W."/>
            <person name="McDonough S."/>
            <person name="Mehta T."/>
            <person name="Meldrim J."/>
            <person name="Meneus L."/>
            <person name="Mihai O."/>
            <person name="Mihalev A."/>
            <person name="Mihova T."/>
            <person name="Mittelman R."/>
            <person name="Mlenga V."/>
            <person name="Montmayeur A."/>
            <person name="Mulrain L."/>
            <person name="Navidi A."/>
            <person name="Naylor J."/>
            <person name="Negash T."/>
            <person name="Nguyen T."/>
            <person name="Nguyen N."/>
            <person name="Nicol R."/>
            <person name="Norbu C."/>
            <person name="Norbu N."/>
            <person name="Novod N."/>
            <person name="O'Neill B."/>
            <person name="Osman S."/>
            <person name="Markiewicz E."/>
            <person name="Oyono O.L."/>
            <person name="Patti C."/>
            <person name="Phunkhang P."/>
            <person name="Pierre F."/>
            <person name="Priest M."/>
            <person name="Raghuraman S."/>
            <person name="Rege F."/>
            <person name="Reyes R."/>
            <person name="Rise C."/>
            <person name="Rogov P."/>
            <person name="Ross K."/>
            <person name="Ryan E."/>
            <person name="Settipalli S."/>
            <person name="Shea T."/>
            <person name="Sherpa N."/>
            <person name="Shi L."/>
            <person name="Shih D."/>
            <person name="Sparrow T."/>
            <person name="Spaulding J."/>
            <person name="Stalker J."/>
            <person name="Stange-Thomann N."/>
            <person name="Stavropoulos S."/>
            <person name="Stone C."/>
            <person name="Strader C."/>
            <person name="Tesfaye S."/>
            <person name="Thomson T."/>
            <person name="Thoulutsang Y."/>
            <person name="Thoulutsang D."/>
            <person name="Topham K."/>
            <person name="Topping I."/>
            <person name="Tsamla T."/>
            <person name="Vassiliev H."/>
            <person name="Vo A."/>
            <person name="Wangchuk T."/>
            <person name="Wangdi T."/>
            <person name="Weiand M."/>
            <person name="Wilkinson J."/>
            <person name="Wilson A."/>
            <person name="Yadav S."/>
            <person name="Young G."/>
            <person name="Yu Q."/>
            <person name="Zembek L."/>
            <person name="Zhong D."/>
            <person name="Zimmer A."/>
            <person name="Zwirko Z."/>
            <person name="Jaffe D.B."/>
            <person name="Alvarez P."/>
            <person name="Brockman W."/>
            <person name="Butler J."/>
            <person name="Chin C."/>
            <person name="Gnerre S."/>
            <person name="Grabherr M."/>
            <person name="Kleber M."/>
            <person name="Mauceli E."/>
            <person name="MacCallum I."/>
        </authorList>
    </citation>
    <scope>NUCLEOTIDE SEQUENCE [LARGE SCALE GENOMIC DNA]</scope>
    <source>
        <strain evidence="3">Tai18E2 / Tucson 14021-0261.01</strain>
    </source>
</reference>
<proteinExistence type="predicted"/>
<keyword evidence="3" id="KW-1185">Reference proteome</keyword>
<name>A0A0R1DK36_DROYA</name>
<evidence type="ECO:0000313" key="2">
    <source>
        <dbReference type="EMBL" id="KRJ97685.1"/>
    </source>
</evidence>
<evidence type="ECO:0000256" key="1">
    <source>
        <dbReference type="SAM" id="Phobius"/>
    </source>
</evidence>
<dbReference type="OrthoDB" id="7870794at2759"/>
<feature type="transmembrane region" description="Helical" evidence="1">
    <location>
        <begin position="79"/>
        <end position="100"/>
    </location>
</feature>
<organism evidence="2 3">
    <name type="scientific">Drosophila yakuba</name>
    <name type="common">Fruit fly</name>
    <dbReference type="NCBI Taxonomy" id="7245"/>
    <lineage>
        <taxon>Eukaryota</taxon>
        <taxon>Metazoa</taxon>
        <taxon>Ecdysozoa</taxon>
        <taxon>Arthropoda</taxon>
        <taxon>Hexapoda</taxon>
        <taxon>Insecta</taxon>
        <taxon>Pterygota</taxon>
        <taxon>Neoptera</taxon>
        <taxon>Endopterygota</taxon>
        <taxon>Diptera</taxon>
        <taxon>Brachycera</taxon>
        <taxon>Muscomorpha</taxon>
        <taxon>Ephydroidea</taxon>
        <taxon>Drosophilidae</taxon>
        <taxon>Drosophila</taxon>
        <taxon>Sophophora</taxon>
    </lineage>
</organism>
<dbReference type="eggNOG" id="ENOG502S4P2">
    <property type="taxonomic scope" value="Eukaryota"/>
</dbReference>
<keyword evidence="1" id="KW-0812">Transmembrane</keyword>
<dbReference type="EMBL" id="CM000157">
    <property type="protein sequence ID" value="KRJ97685.1"/>
    <property type="molecule type" value="Genomic_DNA"/>
</dbReference>
<accession>A0A0R1DK36</accession>
<feature type="transmembrane region" description="Helical" evidence="1">
    <location>
        <begin position="173"/>
        <end position="194"/>
    </location>
</feature>
<feature type="transmembrane region" description="Helical" evidence="1">
    <location>
        <begin position="53"/>
        <end position="73"/>
    </location>
</feature>
<protein>
    <submittedName>
        <fullName evidence="2">Uncharacterized protein</fullName>
    </submittedName>
</protein>
<feature type="transmembrane region" description="Helical" evidence="1">
    <location>
        <begin position="20"/>
        <end position="41"/>
    </location>
</feature>
<feature type="transmembrane region" description="Helical" evidence="1">
    <location>
        <begin position="107"/>
        <end position="129"/>
    </location>
</feature>
<evidence type="ECO:0000313" key="3">
    <source>
        <dbReference type="Proteomes" id="UP000002282"/>
    </source>
</evidence>
<sequence>MSDQPGDGVVRLRLKVYQWIYGIAMVFIVLAIGLIILPGLLREYALVPSVVATYCFFVIGLVSLCVYVNVTWLRRKFPFNWIVSCCIAACLALGTVSTLSSQRTVHVLLLSLEILVMMALLLLVGSFLLPDCPTIAHLFLTWFIFVVFSVVLMVAVCVHVSDLIYSYEVATHFVLWQVICPLIVFQAQVISGYWENLPPILDRPLCSTMLLFDFLACYIFLDSADEVGFEFYYAGQAANLKFMARSIKSQWDMFMDSQ</sequence>
<reference evidence="2 3" key="2">
    <citation type="journal article" date="2007" name="PLoS Biol.">
        <title>Principles of genome evolution in the Drosophila melanogaster species group.</title>
        <authorList>
            <person name="Ranz J.M."/>
            <person name="Maurin D."/>
            <person name="Chan Y.S."/>
            <person name="von Grotthuss M."/>
            <person name="Hillier L.W."/>
            <person name="Roote J."/>
            <person name="Ashburner M."/>
            <person name="Bergman C.M."/>
        </authorList>
    </citation>
    <scope>NUCLEOTIDE SEQUENCE [LARGE SCALE GENOMIC DNA]</scope>
    <source>
        <strain evidence="3">Tai18E2 / Tucson 14021-0261.01</strain>
    </source>
</reference>
<gene>
    <name evidence="2" type="primary">Dyak\GE28148</name>
    <name evidence="2" type="synonym">GE28148</name>
    <name evidence="2" type="ORF">Dyak_GE28148</name>
</gene>
<dbReference type="Proteomes" id="UP000002282">
    <property type="component" value="Chromosome 2L"/>
</dbReference>
<keyword evidence="1" id="KW-0472">Membrane</keyword>
<feature type="transmembrane region" description="Helical" evidence="1">
    <location>
        <begin position="135"/>
        <end position="161"/>
    </location>
</feature>
<dbReference type="AlphaFoldDB" id="A0A0R1DK36"/>
<dbReference type="KEGG" id="dya:Dyak_GE28148"/>